<dbReference type="GO" id="GO:0016491">
    <property type="term" value="F:oxidoreductase activity"/>
    <property type="evidence" value="ECO:0007669"/>
    <property type="project" value="UniProtKB-KW"/>
</dbReference>
<evidence type="ECO:0000259" key="3">
    <source>
        <dbReference type="Pfam" id="PF05368"/>
    </source>
</evidence>
<comment type="caution">
    <text evidence="4">The sequence shown here is derived from an EMBL/GenBank/DDBJ whole genome shotgun (WGS) entry which is preliminary data.</text>
</comment>
<evidence type="ECO:0000313" key="4">
    <source>
        <dbReference type="EMBL" id="KAF9786681.1"/>
    </source>
</evidence>
<dbReference type="PANTHER" id="PTHR47706:SF11">
    <property type="entry name" value="ISOFLAVONE REDUCTASE FAMILY PROTEIN (AFU_ORTHOLOGUE AFUA_1G12510)"/>
    <property type="match status" value="1"/>
</dbReference>
<dbReference type="OrthoDB" id="9974981at2759"/>
<dbReference type="PANTHER" id="PTHR47706">
    <property type="entry name" value="NMRA-LIKE FAMILY PROTEIN"/>
    <property type="match status" value="1"/>
</dbReference>
<feature type="domain" description="NmrA-like" evidence="3">
    <location>
        <begin position="7"/>
        <end position="264"/>
    </location>
</feature>
<dbReference type="AlphaFoldDB" id="A0A9P6HH39"/>
<evidence type="ECO:0000256" key="1">
    <source>
        <dbReference type="ARBA" id="ARBA00022857"/>
    </source>
</evidence>
<keyword evidence="1" id="KW-0521">NADP</keyword>
<reference evidence="4" key="1">
    <citation type="journal article" date="2020" name="Nat. Commun.">
        <title>Large-scale genome sequencing of mycorrhizal fungi provides insights into the early evolution of symbiotic traits.</title>
        <authorList>
            <person name="Miyauchi S."/>
            <person name="Kiss E."/>
            <person name="Kuo A."/>
            <person name="Drula E."/>
            <person name="Kohler A."/>
            <person name="Sanchez-Garcia M."/>
            <person name="Morin E."/>
            <person name="Andreopoulos B."/>
            <person name="Barry K.W."/>
            <person name="Bonito G."/>
            <person name="Buee M."/>
            <person name="Carver A."/>
            <person name="Chen C."/>
            <person name="Cichocki N."/>
            <person name="Clum A."/>
            <person name="Culley D."/>
            <person name="Crous P.W."/>
            <person name="Fauchery L."/>
            <person name="Girlanda M."/>
            <person name="Hayes R.D."/>
            <person name="Keri Z."/>
            <person name="LaButti K."/>
            <person name="Lipzen A."/>
            <person name="Lombard V."/>
            <person name="Magnuson J."/>
            <person name="Maillard F."/>
            <person name="Murat C."/>
            <person name="Nolan M."/>
            <person name="Ohm R.A."/>
            <person name="Pangilinan J."/>
            <person name="Pereira M.F."/>
            <person name="Perotto S."/>
            <person name="Peter M."/>
            <person name="Pfister S."/>
            <person name="Riley R."/>
            <person name="Sitrit Y."/>
            <person name="Stielow J.B."/>
            <person name="Szollosi G."/>
            <person name="Zifcakova L."/>
            <person name="Stursova M."/>
            <person name="Spatafora J.W."/>
            <person name="Tedersoo L."/>
            <person name="Vaario L.M."/>
            <person name="Yamada A."/>
            <person name="Yan M."/>
            <person name="Wang P."/>
            <person name="Xu J."/>
            <person name="Bruns T."/>
            <person name="Baldrian P."/>
            <person name="Vilgalys R."/>
            <person name="Dunand C."/>
            <person name="Henrissat B."/>
            <person name="Grigoriev I.V."/>
            <person name="Hibbett D."/>
            <person name="Nagy L.G."/>
            <person name="Martin F.M."/>
        </authorList>
    </citation>
    <scope>NUCLEOTIDE SEQUENCE</scope>
    <source>
        <strain evidence="4">UH-Tt-Lm1</strain>
    </source>
</reference>
<dbReference type="SUPFAM" id="SSF51735">
    <property type="entry name" value="NAD(P)-binding Rossmann-fold domains"/>
    <property type="match status" value="1"/>
</dbReference>
<gene>
    <name evidence="4" type="ORF">BJ322DRAFT_1121200</name>
</gene>
<dbReference type="Gene3D" id="3.40.50.720">
    <property type="entry name" value="NAD(P)-binding Rossmann-like Domain"/>
    <property type="match status" value="1"/>
</dbReference>
<evidence type="ECO:0000313" key="5">
    <source>
        <dbReference type="Proteomes" id="UP000736335"/>
    </source>
</evidence>
<sequence length="285" mass="31422">MSTHTSFVIFGTGNIGSFVVDELLKLKENGAISTVKIASRSDVIAESHPEWFSRGGELVVVDYSDETTFLPAMEGVDVVVTALNFNALEKQKDLVKVAKTAGVKLFVTTDYGVPMDISTTGIWAPKININKWFEEFGFPYTRVICGGWPEHLLTKNAGWDLANAKATVNGVGDSKISWTTRKDAARFLSHVLTHLTTSELSGKSFRIEGDNITFNEMVAAYEEKTGKKVEVTRIPREVLAEKAAGGDIYSMFWYDLDMGGGEVEKPLDNDLFPGWNPKKVLDVVN</sequence>
<name>A0A9P6HH39_9AGAM</name>
<dbReference type="InterPro" id="IPR008030">
    <property type="entry name" value="NmrA-like"/>
</dbReference>
<dbReference type="InterPro" id="IPR036291">
    <property type="entry name" value="NAD(P)-bd_dom_sf"/>
</dbReference>
<accession>A0A9P6HH39</accession>
<dbReference type="InterPro" id="IPR051609">
    <property type="entry name" value="NmrA/Isoflavone_reductase-like"/>
</dbReference>
<dbReference type="Proteomes" id="UP000736335">
    <property type="component" value="Unassembled WGS sequence"/>
</dbReference>
<evidence type="ECO:0000256" key="2">
    <source>
        <dbReference type="ARBA" id="ARBA00023002"/>
    </source>
</evidence>
<reference evidence="4" key="2">
    <citation type="submission" date="2020-11" db="EMBL/GenBank/DDBJ databases">
        <authorList>
            <consortium name="DOE Joint Genome Institute"/>
            <person name="Kuo A."/>
            <person name="Miyauchi S."/>
            <person name="Kiss E."/>
            <person name="Drula E."/>
            <person name="Kohler A."/>
            <person name="Sanchez-Garcia M."/>
            <person name="Andreopoulos B."/>
            <person name="Barry K.W."/>
            <person name="Bonito G."/>
            <person name="Buee M."/>
            <person name="Carver A."/>
            <person name="Chen C."/>
            <person name="Cichocki N."/>
            <person name="Clum A."/>
            <person name="Culley D."/>
            <person name="Crous P.W."/>
            <person name="Fauchery L."/>
            <person name="Girlanda M."/>
            <person name="Hayes R."/>
            <person name="Keri Z."/>
            <person name="Labutti K."/>
            <person name="Lipzen A."/>
            <person name="Lombard V."/>
            <person name="Magnuson J."/>
            <person name="Maillard F."/>
            <person name="Morin E."/>
            <person name="Murat C."/>
            <person name="Nolan M."/>
            <person name="Ohm R."/>
            <person name="Pangilinan J."/>
            <person name="Pereira M."/>
            <person name="Perotto S."/>
            <person name="Peter M."/>
            <person name="Riley R."/>
            <person name="Sitrit Y."/>
            <person name="Stielow B."/>
            <person name="Szollosi G."/>
            <person name="Zifcakova L."/>
            <person name="Stursova M."/>
            <person name="Spatafora J.W."/>
            <person name="Tedersoo L."/>
            <person name="Vaario L.-M."/>
            <person name="Yamada A."/>
            <person name="Yan M."/>
            <person name="Wang P."/>
            <person name="Xu J."/>
            <person name="Bruns T."/>
            <person name="Baldrian P."/>
            <person name="Vilgalys R."/>
            <person name="Henrissat B."/>
            <person name="Grigoriev I.V."/>
            <person name="Hibbett D."/>
            <person name="Nagy L.G."/>
            <person name="Martin F.M."/>
        </authorList>
    </citation>
    <scope>NUCLEOTIDE SEQUENCE</scope>
    <source>
        <strain evidence="4">UH-Tt-Lm1</strain>
    </source>
</reference>
<proteinExistence type="predicted"/>
<protein>
    <submittedName>
        <fullName evidence="4">NAD-P-binding protein</fullName>
    </submittedName>
</protein>
<organism evidence="4 5">
    <name type="scientific">Thelephora terrestris</name>
    <dbReference type="NCBI Taxonomy" id="56493"/>
    <lineage>
        <taxon>Eukaryota</taxon>
        <taxon>Fungi</taxon>
        <taxon>Dikarya</taxon>
        <taxon>Basidiomycota</taxon>
        <taxon>Agaricomycotina</taxon>
        <taxon>Agaricomycetes</taxon>
        <taxon>Thelephorales</taxon>
        <taxon>Thelephoraceae</taxon>
        <taxon>Thelephora</taxon>
    </lineage>
</organism>
<dbReference type="Gene3D" id="3.90.25.10">
    <property type="entry name" value="UDP-galactose 4-epimerase, domain 1"/>
    <property type="match status" value="1"/>
</dbReference>
<keyword evidence="5" id="KW-1185">Reference proteome</keyword>
<dbReference type="EMBL" id="WIUZ02000005">
    <property type="protein sequence ID" value="KAF9786681.1"/>
    <property type="molecule type" value="Genomic_DNA"/>
</dbReference>
<keyword evidence="2" id="KW-0560">Oxidoreductase</keyword>
<dbReference type="Pfam" id="PF05368">
    <property type="entry name" value="NmrA"/>
    <property type="match status" value="1"/>
</dbReference>